<reference evidence="3" key="1">
    <citation type="submission" date="2016-10" db="EMBL/GenBank/DDBJ databases">
        <authorList>
            <person name="Varghese N."/>
            <person name="Submissions S."/>
        </authorList>
    </citation>
    <scope>NUCLEOTIDE SEQUENCE [LARGE SCALE GENOMIC DNA]</scope>
    <source>
        <strain evidence="3">DSM 45245</strain>
    </source>
</reference>
<feature type="non-terminal residue" evidence="2">
    <location>
        <position position="1"/>
    </location>
</feature>
<sequence>KNHKDPSRPGYKSIWHWLIKHPVEFSKNKHTPTSEPPSGTPIGALFISPGTARHSDYVTRPLPPCQPGIHRIITLYTTEPPRTHTAVTHHAHSRDLAGRPLPRPFPCRRQTIPGRSRVSKSACWQALERTTRWSRPRSTLFEPRPFPARSAVADRSAATRPGGYVTLHRPTAFPARRSARKAHQPGNRTSPGTTAAGYNLRRACGIPRPPERRRARGRARHSLRVRDSGPRRARKDVTPSPRRAFHAARRTSAAPRPRRTSACPAGAPGTDRAAARRARPSRRRR</sequence>
<accession>A0A1H3TAF6</accession>
<proteinExistence type="predicted"/>
<name>A0A1H3TAF6_9ACTN</name>
<keyword evidence="3" id="KW-1185">Reference proteome</keyword>
<dbReference type="AlphaFoldDB" id="A0A1H3TAF6"/>
<dbReference type="Proteomes" id="UP000242415">
    <property type="component" value="Unassembled WGS sequence"/>
</dbReference>
<dbReference type="EMBL" id="FNPH01000022">
    <property type="protein sequence ID" value="SDZ47283.1"/>
    <property type="molecule type" value="Genomic_DNA"/>
</dbReference>
<gene>
    <name evidence="2" type="ORF">SAMN05444365_1229</name>
</gene>
<evidence type="ECO:0000313" key="3">
    <source>
        <dbReference type="Proteomes" id="UP000242415"/>
    </source>
</evidence>
<feature type="region of interest" description="Disordered" evidence="1">
    <location>
        <begin position="92"/>
        <end position="112"/>
    </location>
</feature>
<feature type="compositionally biased region" description="Basic residues" evidence="1">
    <location>
        <begin position="211"/>
        <end position="223"/>
    </location>
</feature>
<evidence type="ECO:0000256" key="1">
    <source>
        <dbReference type="SAM" id="MobiDB-lite"/>
    </source>
</evidence>
<evidence type="ECO:0000313" key="2">
    <source>
        <dbReference type="EMBL" id="SDZ47283.1"/>
    </source>
</evidence>
<protein>
    <submittedName>
        <fullName evidence="2">Uncharacterized protein</fullName>
    </submittedName>
</protein>
<organism evidence="2 3">
    <name type="scientific">Micromonospora pattaloongensis</name>
    <dbReference type="NCBI Taxonomy" id="405436"/>
    <lineage>
        <taxon>Bacteria</taxon>
        <taxon>Bacillati</taxon>
        <taxon>Actinomycetota</taxon>
        <taxon>Actinomycetes</taxon>
        <taxon>Micromonosporales</taxon>
        <taxon>Micromonosporaceae</taxon>
        <taxon>Micromonospora</taxon>
    </lineage>
</organism>
<feature type="region of interest" description="Disordered" evidence="1">
    <location>
        <begin position="148"/>
        <end position="285"/>
    </location>
</feature>
<feature type="compositionally biased region" description="Basic residues" evidence="1">
    <location>
        <begin position="275"/>
        <end position="285"/>
    </location>
</feature>